<dbReference type="Proteomes" id="UP001151088">
    <property type="component" value="Unassembled WGS sequence"/>
</dbReference>
<dbReference type="GO" id="GO:0090313">
    <property type="term" value="P:regulation of protein targeting to membrane"/>
    <property type="evidence" value="ECO:0007669"/>
    <property type="project" value="TreeGrafter"/>
</dbReference>
<gene>
    <name evidence="4" type="ORF">NVS89_20740</name>
</gene>
<name>A0A9X2PJN7_9HYPH</name>
<keyword evidence="5" id="KW-1185">Reference proteome</keyword>
<dbReference type="RefSeq" id="WP_258734678.1">
    <property type="nucleotide sequence ID" value="NZ_JANTHZ010000013.1"/>
</dbReference>
<feature type="chain" id="PRO_5040918559" evidence="2">
    <location>
        <begin position="22"/>
        <end position="1229"/>
    </location>
</feature>
<comment type="caution">
    <text evidence="4">The sequence shown here is derived from an EMBL/GenBank/DDBJ whole genome shotgun (WGS) entry which is preliminary data.</text>
</comment>
<keyword evidence="2" id="KW-0732">Signal</keyword>
<evidence type="ECO:0000256" key="2">
    <source>
        <dbReference type="SAM" id="SignalP"/>
    </source>
</evidence>
<proteinExistence type="predicted"/>
<evidence type="ECO:0000256" key="1">
    <source>
        <dbReference type="SAM" id="MobiDB-lite"/>
    </source>
</evidence>
<sequence length="1229" mass="124519">MQNLLLTIASAIILAVAAAFAAPLVIDWTQWRSTFEAQATRIVGAPVVIDGPIEARILPAPRITLHGVTVGVDEAGTGIKAEELSGRFSLGALMRGQVVAEQVDLVRPHLRLVLDAEGRVAAPTGANRPAGFSIAALGITDGTVQILDRASGRELNLDAVDLSGDVGGLAGPLRLDGAVEIGGVRRKLRLSLAERAQDGTARLRLSVQDIGDPVAIEADGALSFAAGSPVFEGRAALTRGGGSQAPALRDSDGTVGGGHLLGAWSLAGRVRATMKSADVSDLSLSLGMSDHPVELSGNARFVAGTGTNGSGSRLQLSLGARQIDLNAATGNAPPLAAIDAFARTVTPLAGLADTGSLDLASDTVLMGNSAMREVRAGLDWSAAGWRARTVEARLPGRANVKLAGRLPQAGAGKASTGTGGDPAVFAGTIVLTAEDLQAFAAWAAPDATTLLAGLPDGAARLEADIALGGDRVALDRINATMGPVRLSGTGAYVFPEADSRGQLDAALSTEQLDLDPLLPPLRRLLGFGGERFDLALSFSGRAVKLAGVTVAGMDVALHSNASGISIERLSLADLAGLNLTGSGRLAAPGASGSETDAHFTARLSGPRADGLPALAQALGLAPAATLARTLGPALAPLDVGLTLASQTGRTTLEAKGRLGQVSGDVSAGFGGDRPLDGRATLDIADGSAVLGGLGVPGLRAGLGAARLEATLGSGFDGRVSFAGAQLAAKGKLGWDDDGRLSPALTLDLDGADLARLFPAVDAGAPGALPATLHGRLSRDGDSWSVGELAGTVGGQRLSGRASYTPGLPQPYDAALSMERFSLPAALALVSGHPAGRAGSNGGSNGLWPDGRFGPAMLADVPATVALEVGTFDLPGGLSLGGARLKARLGDGGAAVEEMTGRLAGGKFSSHFTLRRRGDVAQLDGRLSLTDANGAQLLQAAGVPRPDVQGKVSLSLDATASGGSPRALAASLQGQGNIVVDGLEIAYTDPRALQYVMLATEQGLPPDQARTVQLLNEGLSRGPLRLDRVESALSLVNGVARSATARVAVGDQRYALTSSLDVAALSFESTLEIDDVSSGDGPASPAAGVQWRGALAAPQRRFDITGLSAAINLRVLERERKRLEADYGRTPLTDAGHSTDAAPATPAAPAPQQMPAPQQAPAQSAPAQPAPSRQVQTPAPVRPQAPPTPRAPPPDPLYPAPGSAAPPLAPPVEIPPDPLRNRIIMPPLAP</sequence>
<feature type="signal peptide" evidence="2">
    <location>
        <begin position="1"/>
        <end position="21"/>
    </location>
</feature>
<feature type="domain" description="AsmA" evidence="3">
    <location>
        <begin position="843"/>
        <end position="978"/>
    </location>
</feature>
<protein>
    <submittedName>
        <fullName evidence="4">AsmA family protein</fullName>
    </submittedName>
</protein>
<evidence type="ECO:0000313" key="5">
    <source>
        <dbReference type="Proteomes" id="UP001151088"/>
    </source>
</evidence>
<organism evidence="4 5">
    <name type="scientific">Ancylobacter mangrovi</name>
    <dbReference type="NCBI Taxonomy" id="2972472"/>
    <lineage>
        <taxon>Bacteria</taxon>
        <taxon>Pseudomonadati</taxon>
        <taxon>Pseudomonadota</taxon>
        <taxon>Alphaproteobacteria</taxon>
        <taxon>Hyphomicrobiales</taxon>
        <taxon>Xanthobacteraceae</taxon>
        <taxon>Ancylobacter</taxon>
    </lineage>
</organism>
<feature type="compositionally biased region" description="Low complexity" evidence="1">
    <location>
        <begin position="1154"/>
        <end position="1170"/>
    </location>
</feature>
<feature type="compositionally biased region" description="Pro residues" evidence="1">
    <location>
        <begin position="1179"/>
        <end position="1198"/>
    </location>
</feature>
<dbReference type="PANTHER" id="PTHR30441:SF4">
    <property type="entry name" value="PROTEIN ASMA"/>
    <property type="match status" value="1"/>
</dbReference>
<dbReference type="AlphaFoldDB" id="A0A9X2PJN7"/>
<dbReference type="InterPro" id="IPR007844">
    <property type="entry name" value="AsmA"/>
</dbReference>
<feature type="domain" description="AsmA" evidence="3">
    <location>
        <begin position="6"/>
        <end position="120"/>
    </location>
</feature>
<dbReference type="InterPro" id="IPR052894">
    <property type="entry name" value="AsmA-related"/>
</dbReference>
<dbReference type="PANTHER" id="PTHR30441">
    <property type="entry name" value="DUF748 DOMAIN-CONTAINING PROTEIN"/>
    <property type="match status" value="1"/>
</dbReference>
<dbReference type="Pfam" id="PF05170">
    <property type="entry name" value="AsmA"/>
    <property type="match status" value="2"/>
</dbReference>
<evidence type="ECO:0000313" key="4">
    <source>
        <dbReference type="EMBL" id="MCS0497523.1"/>
    </source>
</evidence>
<feature type="region of interest" description="Disordered" evidence="1">
    <location>
        <begin position="1127"/>
        <end position="1229"/>
    </location>
</feature>
<dbReference type="EMBL" id="JANTHZ010000013">
    <property type="protein sequence ID" value="MCS0497523.1"/>
    <property type="molecule type" value="Genomic_DNA"/>
</dbReference>
<feature type="compositionally biased region" description="Pro residues" evidence="1">
    <location>
        <begin position="1206"/>
        <end position="1217"/>
    </location>
</feature>
<reference evidence="4" key="1">
    <citation type="submission" date="2022-08" db="EMBL/GenBank/DDBJ databases">
        <authorList>
            <person name="Li F."/>
        </authorList>
    </citation>
    <scope>NUCLEOTIDE SEQUENCE</scope>
    <source>
        <strain evidence="4">MQZ15Z-1</strain>
    </source>
</reference>
<accession>A0A9X2PJN7</accession>
<evidence type="ECO:0000259" key="3">
    <source>
        <dbReference type="Pfam" id="PF05170"/>
    </source>
</evidence>
<dbReference type="GO" id="GO:0005886">
    <property type="term" value="C:plasma membrane"/>
    <property type="evidence" value="ECO:0007669"/>
    <property type="project" value="TreeGrafter"/>
</dbReference>